<evidence type="ECO:0000256" key="2">
    <source>
        <dbReference type="ARBA" id="ARBA00023125"/>
    </source>
</evidence>
<organism evidence="5 6">
    <name type="scientific">Bacteroides thetaiotaomicron</name>
    <dbReference type="NCBI Taxonomy" id="818"/>
    <lineage>
        <taxon>Bacteria</taxon>
        <taxon>Pseudomonadati</taxon>
        <taxon>Bacteroidota</taxon>
        <taxon>Bacteroidia</taxon>
        <taxon>Bacteroidales</taxon>
        <taxon>Bacteroidaceae</taxon>
        <taxon>Bacteroides</taxon>
    </lineage>
</organism>
<keyword evidence="2" id="KW-0238">DNA-binding</keyword>
<dbReference type="SUPFAM" id="SSF56349">
    <property type="entry name" value="DNA breaking-rejoining enzymes"/>
    <property type="match status" value="1"/>
</dbReference>
<protein>
    <submittedName>
        <fullName evidence="5">Site-specific integrase</fullName>
    </submittedName>
</protein>
<reference evidence="5 6" key="1">
    <citation type="journal article" date="2019" name="Nat. Med.">
        <title>A library of human gut bacterial isolates paired with longitudinal multiomics data enables mechanistic microbiome research.</title>
        <authorList>
            <person name="Poyet M."/>
            <person name="Groussin M."/>
            <person name="Gibbons S.M."/>
            <person name="Avila-Pacheco J."/>
            <person name="Jiang X."/>
            <person name="Kearney S.M."/>
            <person name="Perrotta A.R."/>
            <person name="Berdy B."/>
            <person name="Zhao S."/>
            <person name="Lieberman T.D."/>
            <person name="Swanson P.K."/>
            <person name="Smith M."/>
            <person name="Roesemann S."/>
            <person name="Alexander J.E."/>
            <person name="Rich S.A."/>
            <person name="Livny J."/>
            <person name="Vlamakis H."/>
            <person name="Clish C."/>
            <person name="Bullock K."/>
            <person name="Deik A."/>
            <person name="Scott J."/>
            <person name="Pierce K.A."/>
            <person name="Xavier R.J."/>
            <person name="Alm E.J."/>
        </authorList>
    </citation>
    <scope>NUCLEOTIDE SEQUENCE [LARGE SCALE GENOMIC DNA]</scope>
    <source>
        <strain evidence="5 6">BIOML-A160</strain>
    </source>
</reference>
<dbReference type="InterPro" id="IPR050090">
    <property type="entry name" value="Tyrosine_recombinase_XerCD"/>
</dbReference>
<dbReference type="Proteomes" id="UP000436825">
    <property type="component" value="Unassembled WGS sequence"/>
</dbReference>
<dbReference type="GO" id="GO:0015074">
    <property type="term" value="P:DNA integration"/>
    <property type="evidence" value="ECO:0007669"/>
    <property type="project" value="InterPro"/>
</dbReference>
<evidence type="ECO:0000256" key="3">
    <source>
        <dbReference type="ARBA" id="ARBA00023172"/>
    </source>
</evidence>
<evidence type="ECO:0000256" key="1">
    <source>
        <dbReference type="ARBA" id="ARBA00008857"/>
    </source>
</evidence>
<gene>
    <name evidence="5" type="ORF">GAN75_09480</name>
</gene>
<name>A0A7J5JZ35_BACT4</name>
<dbReference type="InterPro" id="IPR013762">
    <property type="entry name" value="Integrase-like_cat_sf"/>
</dbReference>
<dbReference type="InterPro" id="IPR011010">
    <property type="entry name" value="DNA_brk_join_enz"/>
</dbReference>
<keyword evidence="3" id="KW-0233">DNA recombination</keyword>
<dbReference type="InterPro" id="IPR025269">
    <property type="entry name" value="SAM-like_dom"/>
</dbReference>
<dbReference type="Pfam" id="PF13102">
    <property type="entry name" value="Phage_int_SAM_5"/>
    <property type="match status" value="1"/>
</dbReference>
<dbReference type="GO" id="GO:0003677">
    <property type="term" value="F:DNA binding"/>
    <property type="evidence" value="ECO:0007669"/>
    <property type="project" value="UniProtKB-KW"/>
</dbReference>
<evidence type="ECO:0000259" key="4">
    <source>
        <dbReference type="PROSITE" id="PS51898"/>
    </source>
</evidence>
<dbReference type="GO" id="GO:0006310">
    <property type="term" value="P:DNA recombination"/>
    <property type="evidence" value="ECO:0007669"/>
    <property type="project" value="UniProtKB-KW"/>
</dbReference>
<evidence type="ECO:0000313" key="6">
    <source>
        <dbReference type="Proteomes" id="UP000436825"/>
    </source>
</evidence>
<dbReference type="InterPro" id="IPR010998">
    <property type="entry name" value="Integrase_recombinase_N"/>
</dbReference>
<dbReference type="PANTHER" id="PTHR30349:SF64">
    <property type="entry name" value="PROPHAGE INTEGRASE INTD-RELATED"/>
    <property type="match status" value="1"/>
</dbReference>
<dbReference type="PANTHER" id="PTHR30349">
    <property type="entry name" value="PHAGE INTEGRASE-RELATED"/>
    <property type="match status" value="1"/>
</dbReference>
<dbReference type="AlphaFoldDB" id="A0A7J5JZ35"/>
<comment type="similarity">
    <text evidence="1">Belongs to the 'phage' integrase family.</text>
</comment>
<feature type="domain" description="Tyr recombinase" evidence="4">
    <location>
        <begin position="257"/>
        <end position="465"/>
    </location>
</feature>
<sequence length="507" mass="57854">MPKASLSLAKKSDSQGECRILVRLDITRTNRPQFKSPVSVSPTHFVDGSIKIPSRGRLNTSLRESLLRKKKEIEAFVASISAIAMALPEEAQTRKDILEVYETVKMVNPSEISRTTIIAKKKEQAEINAELVRELQEAHRPDVLEYIRKRIRGMENGDIKRKGNNYKKGTLHAYKVSQTVLEAFAKTHPFNWEDIDEQLIDKYVQYQEGLGYMKKSVNKHLASLSAMLNAAFKDGYRFKTSVLSHFPKLNVTRDDKVEEIYLTEAELQALYELPLEDKGEDIARDIFLVGCYTSQRYSDYSRIRKSNVSFHDGIGIVTLTQQKTDTEVSIPILNDNLISIFEKYGYDLPVINNSTLNRKIKDVIRRLSENVPSLREEIPTRLRLDQIKMEGEGRVSFKRNSRGEVLIPKYDLVTSHTARRTGITLMYLSRILDTHEMMSISGHKTESVFHDYIKLSGIELATGIAKKVAKAKSEAEVKSMLLKQFESMSSEQLARLLELANRQSPHL</sequence>
<dbReference type="PROSITE" id="PS51898">
    <property type="entry name" value="TYR_RECOMBINASE"/>
    <property type="match status" value="1"/>
</dbReference>
<comment type="caution">
    <text evidence="5">The sequence shown here is derived from an EMBL/GenBank/DDBJ whole genome shotgun (WGS) entry which is preliminary data.</text>
</comment>
<dbReference type="Gene3D" id="1.10.150.130">
    <property type="match status" value="1"/>
</dbReference>
<dbReference type="InterPro" id="IPR002104">
    <property type="entry name" value="Integrase_catalytic"/>
</dbReference>
<accession>A0A7J5JZ35</accession>
<dbReference type="Gene3D" id="1.10.443.10">
    <property type="entry name" value="Intergrase catalytic core"/>
    <property type="match status" value="1"/>
</dbReference>
<dbReference type="EMBL" id="WCRW01000005">
    <property type="protein sequence ID" value="KAB4456802.1"/>
    <property type="molecule type" value="Genomic_DNA"/>
</dbReference>
<proteinExistence type="inferred from homology"/>
<evidence type="ECO:0000313" key="5">
    <source>
        <dbReference type="EMBL" id="KAB4456802.1"/>
    </source>
</evidence>